<reference evidence="1 2" key="1">
    <citation type="submission" date="2019-03" db="EMBL/GenBank/DDBJ databases">
        <title>Genomic Encyclopedia of Type Strains, Phase IV (KMG-IV): sequencing the most valuable type-strain genomes for metagenomic binning, comparative biology and taxonomic classification.</title>
        <authorList>
            <person name="Goeker M."/>
        </authorList>
    </citation>
    <scope>NUCLEOTIDE SEQUENCE [LARGE SCALE GENOMIC DNA]</scope>
    <source>
        <strain evidence="1 2">DSM 16998</strain>
    </source>
</reference>
<dbReference type="InParanoid" id="A0A4R6QGP9"/>
<keyword evidence="2" id="KW-1185">Reference proteome</keyword>
<protein>
    <submittedName>
        <fullName evidence="1">Uncharacterized protein (DUF885 family)</fullName>
    </submittedName>
</protein>
<dbReference type="OrthoDB" id="9760040at2"/>
<dbReference type="Pfam" id="PF05960">
    <property type="entry name" value="DUF885"/>
    <property type="match status" value="1"/>
</dbReference>
<name>A0A4R6QGP9_9BURK</name>
<dbReference type="Proteomes" id="UP000295361">
    <property type="component" value="Unassembled WGS sequence"/>
</dbReference>
<accession>A0A4R6QGP9</accession>
<dbReference type="PANTHER" id="PTHR33361:SF2">
    <property type="entry name" value="DUF885 DOMAIN-CONTAINING PROTEIN"/>
    <property type="match status" value="1"/>
</dbReference>
<comment type="caution">
    <text evidence="1">The sequence shown here is derived from an EMBL/GenBank/DDBJ whole genome shotgun (WGS) entry which is preliminary data.</text>
</comment>
<dbReference type="RefSeq" id="WP_133703753.1">
    <property type="nucleotide sequence ID" value="NZ_SNXS01000014.1"/>
</dbReference>
<evidence type="ECO:0000313" key="1">
    <source>
        <dbReference type="EMBL" id="TDP61236.1"/>
    </source>
</evidence>
<gene>
    <name evidence="1" type="ORF">DES47_1148</name>
</gene>
<dbReference type="InterPro" id="IPR010281">
    <property type="entry name" value="DUF885"/>
</dbReference>
<dbReference type="AlphaFoldDB" id="A0A4R6QGP9"/>
<sequence>MSEEVTIKALAERFWAWQCHEFPLTAFIAGVKTTDPVLFREAPQDHERRHGEVLTFIAQLDATKVPATSRERADAALLRRELEDLRDFHLLGAHQRPWLLPVGPEFNTIYFANLCSLGDARAAEFYLAQLGTLPQFFDDIGANLRDGRARGFRYPKVVLARAEANMRAVTQGPVEKLPWFGAFVRSPTAWPQAEAAKALIGDLIVPALTRLADVLRDELAPCARDSIAASDDVDGERYYQRWVRHFTNLDMTPEALHALGISEAARVEQEIEQVAADAGFAGRVTDYRKHLAEAPEFFATSGEALRERVEITAKRIDRLIPNYIGRVPRITYGVESIPESLAPRMPPAYAQPSPGDRSTSGILWVSGLPGKCPLYMIPSLTLHEGWPGHLMHLALVQEIEDVPAFCRYNGPKYSACVEGWALYCEGLGEAMGLYKTPHEHFGRLDMELWRALRLVVDTGIHAKGWTREQAIQELATRVSLSLDTIEAEVDRYIALPAQALAYQIGNIRFREFRALAESKLGKRFNLRTYHDKLLGFGTATLPVIGELLDEWLAEEAAA</sequence>
<dbReference type="EMBL" id="SNXS01000014">
    <property type="protein sequence ID" value="TDP61236.1"/>
    <property type="molecule type" value="Genomic_DNA"/>
</dbReference>
<evidence type="ECO:0000313" key="2">
    <source>
        <dbReference type="Proteomes" id="UP000295361"/>
    </source>
</evidence>
<proteinExistence type="predicted"/>
<organism evidence="1 2">
    <name type="scientific">Roseateles toxinivorans</name>
    <dbReference type="NCBI Taxonomy" id="270368"/>
    <lineage>
        <taxon>Bacteria</taxon>
        <taxon>Pseudomonadati</taxon>
        <taxon>Pseudomonadota</taxon>
        <taxon>Betaproteobacteria</taxon>
        <taxon>Burkholderiales</taxon>
        <taxon>Sphaerotilaceae</taxon>
        <taxon>Roseateles</taxon>
    </lineage>
</organism>
<dbReference type="PANTHER" id="PTHR33361">
    <property type="entry name" value="GLR0591 PROTEIN"/>
    <property type="match status" value="1"/>
</dbReference>